<proteinExistence type="predicted"/>
<name>A0A2X2IRF0_SPHMU</name>
<sequence length="57" mass="6477">MSILSSFSLKERIILLGLNEDRADVIIPASEIFSNDYEAWSSKTNHCSKGWACRRCN</sequence>
<dbReference type="Proteomes" id="UP000251241">
    <property type="component" value="Unassembled WGS sequence"/>
</dbReference>
<accession>A0A2X2IRF0</accession>
<protein>
    <submittedName>
        <fullName evidence="1">Uncharacterized protein</fullName>
    </submittedName>
</protein>
<reference evidence="1 2" key="1">
    <citation type="submission" date="2018-06" db="EMBL/GenBank/DDBJ databases">
        <authorList>
            <consortium name="Pathogen Informatics"/>
            <person name="Doyle S."/>
        </authorList>
    </citation>
    <scope>NUCLEOTIDE SEQUENCE [LARGE SCALE GENOMIC DNA]</scope>
    <source>
        <strain evidence="1 2">NCTC11343</strain>
    </source>
</reference>
<dbReference type="AlphaFoldDB" id="A0A2X2IRF0"/>
<gene>
    <name evidence="1" type="ORF">NCTC11343_01388</name>
</gene>
<organism evidence="1 2">
    <name type="scientific">Sphingobacterium multivorum</name>
    <dbReference type="NCBI Taxonomy" id="28454"/>
    <lineage>
        <taxon>Bacteria</taxon>
        <taxon>Pseudomonadati</taxon>
        <taxon>Bacteroidota</taxon>
        <taxon>Sphingobacteriia</taxon>
        <taxon>Sphingobacteriales</taxon>
        <taxon>Sphingobacteriaceae</taxon>
        <taxon>Sphingobacterium</taxon>
    </lineage>
</organism>
<dbReference type="EMBL" id="UAUU01000005">
    <property type="protein sequence ID" value="SPZ84842.1"/>
    <property type="molecule type" value="Genomic_DNA"/>
</dbReference>
<evidence type="ECO:0000313" key="1">
    <source>
        <dbReference type="EMBL" id="SPZ84842.1"/>
    </source>
</evidence>
<evidence type="ECO:0000313" key="2">
    <source>
        <dbReference type="Proteomes" id="UP000251241"/>
    </source>
</evidence>